<keyword evidence="3 6" id="KW-0812">Transmembrane</keyword>
<protein>
    <submittedName>
        <fullName evidence="8">Unannotated protein</fullName>
    </submittedName>
</protein>
<feature type="transmembrane region" description="Helical" evidence="6">
    <location>
        <begin position="210"/>
        <end position="227"/>
    </location>
</feature>
<dbReference type="InterPro" id="IPR004477">
    <property type="entry name" value="ComEC_N"/>
</dbReference>
<keyword evidence="4 6" id="KW-1133">Transmembrane helix</keyword>
<feature type="transmembrane region" description="Helical" evidence="6">
    <location>
        <begin position="165"/>
        <end position="181"/>
    </location>
</feature>
<feature type="transmembrane region" description="Helical" evidence="6">
    <location>
        <begin position="325"/>
        <end position="346"/>
    </location>
</feature>
<feature type="transmembrane region" description="Helical" evidence="6">
    <location>
        <begin position="46"/>
        <end position="65"/>
    </location>
</feature>
<dbReference type="EMBL" id="CAEZXK010000015">
    <property type="protein sequence ID" value="CAB4687387.1"/>
    <property type="molecule type" value="Genomic_DNA"/>
</dbReference>
<comment type="subcellular location">
    <subcellularLocation>
        <location evidence="1">Cell membrane</location>
        <topology evidence="1">Multi-pass membrane protein</topology>
    </subcellularLocation>
</comment>
<proteinExistence type="predicted"/>
<feature type="transmembrane region" description="Helical" evidence="6">
    <location>
        <begin position="261"/>
        <end position="281"/>
    </location>
</feature>
<evidence type="ECO:0000259" key="7">
    <source>
        <dbReference type="Pfam" id="PF03772"/>
    </source>
</evidence>
<dbReference type="PANTHER" id="PTHR30619">
    <property type="entry name" value="DNA INTERNALIZATION/COMPETENCE PROTEIN COMEC/REC2"/>
    <property type="match status" value="1"/>
</dbReference>
<accession>A0A6J6NLL4</accession>
<dbReference type="GO" id="GO:0005886">
    <property type="term" value="C:plasma membrane"/>
    <property type="evidence" value="ECO:0007669"/>
    <property type="project" value="UniProtKB-SubCell"/>
</dbReference>
<name>A0A6J6NLL4_9ZZZZ</name>
<dbReference type="Gene3D" id="3.60.15.10">
    <property type="entry name" value="Ribonuclease Z/Hydroxyacylglutathione hydrolase-like"/>
    <property type="match status" value="1"/>
</dbReference>
<feature type="transmembrane region" description="Helical" evidence="6">
    <location>
        <begin position="187"/>
        <end position="203"/>
    </location>
</feature>
<dbReference type="AlphaFoldDB" id="A0A6J6NLL4"/>
<keyword evidence="2" id="KW-1003">Cell membrane</keyword>
<dbReference type="PANTHER" id="PTHR30619:SF1">
    <property type="entry name" value="RECOMBINATION PROTEIN 2"/>
    <property type="match status" value="1"/>
</dbReference>
<evidence type="ECO:0000256" key="4">
    <source>
        <dbReference type="ARBA" id="ARBA00022989"/>
    </source>
</evidence>
<feature type="transmembrane region" description="Helical" evidence="6">
    <location>
        <begin position="20"/>
        <end position="39"/>
    </location>
</feature>
<dbReference type="InterPro" id="IPR052159">
    <property type="entry name" value="Competence_DNA_uptake"/>
</dbReference>
<feature type="transmembrane region" description="Helical" evidence="6">
    <location>
        <begin position="233"/>
        <end position="254"/>
    </location>
</feature>
<gene>
    <name evidence="8" type="ORF">UFOPK2370_00724</name>
</gene>
<keyword evidence="5 6" id="KW-0472">Membrane</keyword>
<evidence type="ECO:0000256" key="6">
    <source>
        <dbReference type="SAM" id="Phobius"/>
    </source>
</evidence>
<organism evidence="8">
    <name type="scientific">freshwater metagenome</name>
    <dbReference type="NCBI Taxonomy" id="449393"/>
    <lineage>
        <taxon>unclassified sequences</taxon>
        <taxon>metagenomes</taxon>
        <taxon>ecological metagenomes</taxon>
    </lineage>
</organism>
<evidence type="ECO:0000256" key="1">
    <source>
        <dbReference type="ARBA" id="ARBA00004651"/>
    </source>
</evidence>
<feature type="transmembrane region" description="Helical" evidence="6">
    <location>
        <begin position="352"/>
        <end position="376"/>
    </location>
</feature>
<feature type="domain" description="ComEC/Rec2-related protein" evidence="7">
    <location>
        <begin position="115"/>
        <end position="374"/>
    </location>
</feature>
<dbReference type="Pfam" id="PF03772">
    <property type="entry name" value="Competence"/>
    <property type="match status" value="1"/>
</dbReference>
<dbReference type="InterPro" id="IPR036866">
    <property type="entry name" value="RibonucZ/Hydroxyglut_hydro"/>
</dbReference>
<sequence length="671" mass="71489">MTWPVVATVLWAAAFAWYSQVYMLLAIVLLVVLAAVIWLRSARQELARLGLIIVPALFFLAIRLTSASEPATWGSFGQRPNAEGFMIWPFEQLRMATVQALAGVNPDAVALTLGLAIGDSSLASESLLAAMRDTSLTHLVAVSGSNCAIVSGAVFLALQRFGVRVRVLWSLVALGSYVLLVGSQPSVLRAATMAAAILLAYLSGRKVNPLVALSIAITVLVIVSPEIAVQYGFALSVAATSGILLIAPKIYELLKPRMPRWVSLALSVSTAAQLLCFPILLQLQDRIPTYSLAANLLSEPLVAPVTVLAILGVSLSWFPPLASTLFWLASLPAALIAIIAQTFSGLPMSTTFWATGLVGTLSAVALVIAIVVYLVAKNSSIRVSAVAVVSVLILSSASMLTVEAVRSAIWPQHDWQIASCDVGQGDATVLRSGASIALIDVGKFDSKIDRCLTDLGISEIHLLVLTHFDQDHVLAINGALKGRTVGRVLVSPFIDERPAAKAALSALHVRGVKTTNAYKNMRGTLGTATWIVLSPSMTASEAEDSNDASITMLFRFADYSLLALADIGEKGQMRLAENIDTWHEGWVAEHDLVLKVSHHGSADQYAELIEYIRPRVSLISVGKSNGYGHPTSRTLKLLGRTNSLICRTDQLGSISLARNNKGFTVANTAAG</sequence>
<dbReference type="NCBIfam" id="TIGR00360">
    <property type="entry name" value="ComEC_N-term"/>
    <property type="match status" value="1"/>
</dbReference>
<evidence type="ECO:0000256" key="5">
    <source>
        <dbReference type="ARBA" id="ARBA00023136"/>
    </source>
</evidence>
<evidence type="ECO:0000256" key="2">
    <source>
        <dbReference type="ARBA" id="ARBA00022475"/>
    </source>
</evidence>
<feature type="transmembrane region" description="Helical" evidence="6">
    <location>
        <begin position="383"/>
        <end position="402"/>
    </location>
</feature>
<reference evidence="8" key="1">
    <citation type="submission" date="2020-05" db="EMBL/GenBank/DDBJ databases">
        <authorList>
            <person name="Chiriac C."/>
            <person name="Salcher M."/>
            <person name="Ghai R."/>
            <person name="Kavagutti S V."/>
        </authorList>
    </citation>
    <scope>NUCLEOTIDE SEQUENCE</scope>
</reference>
<feature type="transmembrane region" description="Helical" evidence="6">
    <location>
        <begin position="301"/>
        <end position="318"/>
    </location>
</feature>
<dbReference type="SUPFAM" id="SSF56281">
    <property type="entry name" value="Metallo-hydrolase/oxidoreductase"/>
    <property type="match status" value="1"/>
</dbReference>
<evidence type="ECO:0000313" key="8">
    <source>
        <dbReference type="EMBL" id="CAB4687387.1"/>
    </source>
</evidence>
<feature type="transmembrane region" description="Helical" evidence="6">
    <location>
        <begin position="136"/>
        <end position="158"/>
    </location>
</feature>
<evidence type="ECO:0000256" key="3">
    <source>
        <dbReference type="ARBA" id="ARBA00022692"/>
    </source>
</evidence>